<organism evidence="1 2">
    <name type="scientific">Thermoanaerobacterium butyriciformans</name>
    <dbReference type="NCBI Taxonomy" id="1702242"/>
    <lineage>
        <taxon>Bacteria</taxon>
        <taxon>Bacillati</taxon>
        <taxon>Bacillota</taxon>
        <taxon>Clostridia</taxon>
        <taxon>Thermoanaerobacterales</taxon>
        <taxon>Thermoanaerobacteraceae</taxon>
        <taxon>Thermoanaerobacterium</taxon>
    </lineage>
</organism>
<dbReference type="SUPFAM" id="SSF103084">
    <property type="entry name" value="Holliday junction resolvase RusA"/>
    <property type="match status" value="1"/>
</dbReference>
<sequence length="173" mass="20294">MSQEIKVDLNSLLDTYNSIERARMDLYWAINKCLRSGEKPDIVLPCDDVKAEMTDDIIKVVVPDFPAELGPAKNIEKNRWIDNIMYALQKLDKNIHFEHVFVFIKFFTPVKNCDIDNWNIKPIIDAIKKSLIIYDDDYEHLSFGFNARFSNEPKTEIYIFDYNELVKSLPKIL</sequence>
<proteinExistence type="predicted"/>
<keyword evidence="2" id="KW-1185">Reference proteome</keyword>
<reference evidence="1" key="1">
    <citation type="submission" date="2021-03" db="EMBL/GenBank/DDBJ databases">
        <title>Genomic Encyclopedia of Type Strains, Phase IV (KMG-IV): sequencing the most valuable type-strain genomes for metagenomic binning, comparative biology and taxonomic classification.</title>
        <authorList>
            <person name="Goeker M."/>
        </authorList>
    </citation>
    <scope>NUCLEOTIDE SEQUENCE</scope>
    <source>
        <strain evidence="1">DSM 101588</strain>
    </source>
</reference>
<name>A0ABS4NAX8_9THEO</name>
<comment type="caution">
    <text evidence="1">The sequence shown here is derived from an EMBL/GenBank/DDBJ whole genome shotgun (WGS) entry which is preliminary data.</text>
</comment>
<dbReference type="Gene3D" id="3.30.1330.70">
    <property type="entry name" value="Holliday junction resolvase RusA"/>
    <property type="match status" value="1"/>
</dbReference>
<dbReference type="Proteomes" id="UP001166402">
    <property type="component" value="Unassembled WGS sequence"/>
</dbReference>
<accession>A0ABS4NAX8</accession>
<dbReference type="InterPro" id="IPR036614">
    <property type="entry name" value="RusA-like_sf"/>
</dbReference>
<protein>
    <submittedName>
        <fullName evidence="1">Uncharacterized protein</fullName>
    </submittedName>
</protein>
<gene>
    <name evidence="1" type="ORF">J2Z80_000297</name>
</gene>
<dbReference type="EMBL" id="JAGGLT010000002">
    <property type="protein sequence ID" value="MBP2070799.1"/>
    <property type="molecule type" value="Genomic_DNA"/>
</dbReference>
<dbReference type="RefSeq" id="WP_209452771.1">
    <property type="nucleotide sequence ID" value="NZ_JAGGLT010000002.1"/>
</dbReference>
<evidence type="ECO:0000313" key="1">
    <source>
        <dbReference type="EMBL" id="MBP2070799.1"/>
    </source>
</evidence>
<evidence type="ECO:0000313" key="2">
    <source>
        <dbReference type="Proteomes" id="UP001166402"/>
    </source>
</evidence>